<dbReference type="HOGENOM" id="CLU_074768_0_0_2"/>
<dbReference type="PROSITE" id="PS51379">
    <property type="entry name" value="4FE4S_FER_2"/>
    <property type="match status" value="2"/>
</dbReference>
<organism evidence="2 3">
    <name type="scientific">Methanococcus aeolicus (strain ATCC BAA-1280 / DSM 17508 / OCM 812 / Nankai-3)</name>
    <dbReference type="NCBI Taxonomy" id="419665"/>
    <lineage>
        <taxon>Archaea</taxon>
        <taxon>Methanobacteriati</taxon>
        <taxon>Methanobacteriota</taxon>
        <taxon>Methanomada group</taxon>
        <taxon>Methanococci</taxon>
        <taxon>Methanococcales</taxon>
        <taxon>Methanococcaceae</taxon>
        <taxon>Methanococcus</taxon>
    </lineage>
</organism>
<dbReference type="InterPro" id="IPR017896">
    <property type="entry name" value="4Fe4S_Fe-S-bd"/>
</dbReference>
<dbReference type="SUPFAM" id="SSF54862">
    <property type="entry name" value="4Fe-4S ferredoxins"/>
    <property type="match status" value="1"/>
</dbReference>
<keyword evidence="3" id="KW-1185">Reference proteome</keyword>
<dbReference type="RefSeq" id="WP_011973681.1">
    <property type="nucleotide sequence ID" value="NC_009635.1"/>
</dbReference>
<protein>
    <submittedName>
        <fullName evidence="2">4Fe-4S ferredoxin iron-sulfur binding domain protein</fullName>
    </submittedName>
</protein>
<sequence>MKITKYKVEVIQDKCIGYEKCGLCIDACEENILIPDEETGKVKVNKDKEIHCDGVGSCLDVCPVDALNIIKEEVEIKEDEKKGGCGGSHAGHSCPSSVAKTFNRGANIESGAEGVEVNSELMNWPVQLHLLNPMAPYFKDAELAIVADCVPFAYANFHKKFLKGKVLAIGCPKLDDISGYSEKIRTIVKLNDIKKVDIVIMSVPCCSEMRKIVQKALEGLDCEINTYIISLDGKLIK</sequence>
<evidence type="ECO:0000259" key="1">
    <source>
        <dbReference type="PROSITE" id="PS51379"/>
    </source>
</evidence>
<dbReference type="EMBL" id="CP000743">
    <property type="protein sequence ID" value="ABR56549.1"/>
    <property type="molecule type" value="Genomic_DNA"/>
</dbReference>
<accession>A6UVM7</accession>
<proteinExistence type="predicted"/>
<dbReference type="PANTHER" id="PTHR42895">
    <property type="entry name" value="IRON-SULFUR CLUSTER-BINDING PROTEIN-RELATED"/>
    <property type="match status" value="1"/>
</dbReference>
<dbReference type="Pfam" id="PF12838">
    <property type="entry name" value="Fer4_7"/>
    <property type="match status" value="1"/>
</dbReference>
<dbReference type="InterPro" id="IPR052911">
    <property type="entry name" value="Corrinoid_activation_enz"/>
</dbReference>
<dbReference type="Proteomes" id="UP000001106">
    <property type="component" value="Chromosome"/>
</dbReference>
<dbReference type="OrthoDB" id="15347at2157"/>
<dbReference type="GeneID" id="5326982"/>
<name>A6UVM7_META3</name>
<dbReference type="AlphaFoldDB" id="A6UVM7"/>
<reference evidence="2" key="1">
    <citation type="submission" date="2007-06" db="EMBL/GenBank/DDBJ databases">
        <title>Complete sequence of Methanococcus aeolicus Nankai-3.</title>
        <authorList>
            <consortium name="US DOE Joint Genome Institute"/>
            <person name="Copeland A."/>
            <person name="Lucas S."/>
            <person name="Lapidus A."/>
            <person name="Barry K."/>
            <person name="Glavina del Rio T."/>
            <person name="Dalin E."/>
            <person name="Tice H."/>
            <person name="Pitluck S."/>
            <person name="Chain P."/>
            <person name="Malfatti S."/>
            <person name="Shin M."/>
            <person name="Vergez L."/>
            <person name="Schmutz J."/>
            <person name="Larimer F."/>
            <person name="Land M."/>
            <person name="Hauser L."/>
            <person name="Kyrpides N."/>
            <person name="Lykidis A."/>
            <person name="Sieprawska-Lupa M."/>
            <person name="Whitman W.B."/>
            <person name="Richardson P."/>
        </authorList>
    </citation>
    <scope>NUCLEOTIDE SEQUENCE [LARGE SCALE GENOMIC DNA]</scope>
    <source>
        <strain evidence="2">Nankai-3</strain>
    </source>
</reference>
<dbReference type="STRING" id="419665.Maeo_0971"/>
<feature type="domain" description="4Fe-4S ferredoxin-type" evidence="1">
    <location>
        <begin position="40"/>
        <end position="72"/>
    </location>
</feature>
<dbReference type="Gene3D" id="3.30.70.20">
    <property type="match status" value="1"/>
</dbReference>
<evidence type="ECO:0000313" key="2">
    <source>
        <dbReference type="EMBL" id="ABR56549.1"/>
    </source>
</evidence>
<dbReference type="eggNOG" id="arCOG00296">
    <property type="taxonomic scope" value="Archaea"/>
</dbReference>
<gene>
    <name evidence="2" type="ordered locus">Maeo_0971</name>
</gene>
<dbReference type="KEGG" id="mae:Maeo_0971"/>
<evidence type="ECO:0000313" key="3">
    <source>
        <dbReference type="Proteomes" id="UP000001106"/>
    </source>
</evidence>
<dbReference type="PANTHER" id="PTHR42895:SF1">
    <property type="entry name" value="IRON-SULFUR CLUSTER PROTEIN"/>
    <property type="match status" value="1"/>
</dbReference>
<feature type="domain" description="4Fe-4S ferredoxin-type" evidence="1">
    <location>
        <begin position="6"/>
        <end position="38"/>
    </location>
</feature>